<dbReference type="RefSeq" id="WP_180942284.1">
    <property type="nucleotide sequence ID" value="NZ_CP041240.1"/>
</dbReference>
<proteinExistence type="predicted"/>
<dbReference type="Proteomes" id="UP000510721">
    <property type="component" value="Plasmid pEmeITTGR7b"/>
</dbReference>
<organism evidence="1 2">
    <name type="scientific">Sinorhizobium mexicanum</name>
    <dbReference type="NCBI Taxonomy" id="375549"/>
    <lineage>
        <taxon>Bacteria</taxon>
        <taxon>Pseudomonadati</taxon>
        <taxon>Pseudomonadota</taxon>
        <taxon>Alphaproteobacteria</taxon>
        <taxon>Hyphomicrobiales</taxon>
        <taxon>Rhizobiaceae</taxon>
        <taxon>Sinorhizobium/Ensifer group</taxon>
        <taxon>Sinorhizobium</taxon>
    </lineage>
</organism>
<name>A0A859QY44_9HYPH</name>
<evidence type="ECO:0000313" key="1">
    <source>
        <dbReference type="EMBL" id="QLL64409.1"/>
    </source>
</evidence>
<evidence type="ECO:0000313" key="2">
    <source>
        <dbReference type="Proteomes" id="UP000510721"/>
    </source>
</evidence>
<gene>
    <name evidence="1" type="ORF">FKV68_23560</name>
</gene>
<dbReference type="AlphaFoldDB" id="A0A859QY44"/>
<keyword evidence="2" id="KW-1185">Reference proteome</keyword>
<keyword evidence="1" id="KW-0614">Plasmid</keyword>
<dbReference type="KEGG" id="emx:FKV68_23560"/>
<dbReference type="EMBL" id="CP041240">
    <property type="protein sequence ID" value="QLL64409.1"/>
    <property type="molecule type" value="Genomic_DNA"/>
</dbReference>
<accession>A0A859QY44</accession>
<sequence length="76" mass="8438">MGFFDSHPIASAVTDTLLLRGGEPSATGLPMPLTPAAINTRFLASPRSIFASLAYQRQHNARRTNDFLKYAPWQEF</sequence>
<protein>
    <submittedName>
        <fullName evidence="1">Uncharacterized protein</fullName>
    </submittedName>
</protein>
<geneLocation type="plasmid" evidence="2">
    <name>pemeittgr7b</name>
</geneLocation>
<reference evidence="1 2" key="1">
    <citation type="submission" date="2019-06" db="EMBL/GenBank/DDBJ databases">
        <title>Complete genome sequence of Ensifer mexicanus ITTG R7 isolated from nodules of Acacia angustissima (Mill.) Kuntze.</title>
        <authorList>
            <person name="Rincon-Rosales R."/>
            <person name="Rogel M.A."/>
            <person name="Guerrero G."/>
            <person name="Rincon-Molina C.I."/>
            <person name="Lopez-Lopez A."/>
            <person name="Martinez-Romero E."/>
        </authorList>
    </citation>
    <scope>NUCLEOTIDE SEQUENCE [LARGE SCALE GENOMIC DNA]</scope>
    <source>
        <strain evidence="1 2">ITTG R7</strain>
        <plasmid evidence="2">pemeittgr7b</plasmid>
    </source>
</reference>